<dbReference type="RefSeq" id="XP_062661828.1">
    <property type="nucleotide sequence ID" value="XM_062803023.1"/>
</dbReference>
<dbReference type="AlphaFoldDB" id="A0AAE0HKP0"/>
<comment type="caution">
    <text evidence="1">The sequence shown here is derived from an EMBL/GenBank/DDBJ whole genome shotgun (WGS) entry which is preliminary data.</text>
</comment>
<reference evidence="1" key="2">
    <citation type="submission" date="2023-06" db="EMBL/GenBank/DDBJ databases">
        <authorList>
            <consortium name="Lawrence Berkeley National Laboratory"/>
            <person name="Haridas S."/>
            <person name="Hensen N."/>
            <person name="Bonometti L."/>
            <person name="Westerberg I."/>
            <person name="Brannstrom I.O."/>
            <person name="Guillou S."/>
            <person name="Cros-Aarteil S."/>
            <person name="Calhoun S."/>
            <person name="Kuo A."/>
            <person name="Mondo S."/>
            <person name="Pangilinan J."/>
            <person name="Riley R."/>
            <person name="Labutti K."/>
            <person name="Andreopoulos B."/>
            <person name="Lipzen A."/>
            <person name="Chen C."/>
            <person name="Yanf M."/>
            <person name="Daum C."/>
            <person name="Ng V."/>
            <person name="Clum A."/>
            <person name="Steindorff A."/>
            <person name="Ohm R."/>
            <person name="Martin F."/>
            <person name="Silar P."/>
            <person name="Natvig D."/>
            <person name="Lalanne C."/>
            <person name="Gautier V."/>
            <person name="Ament-Velasquez S.L."/>
            <person name="Kruys A."/>
            <person name="Hutchinson M.I."/>
            <person name="Powell A.J."/>
            <person name="Barry K."/>
            <person name="Miller A.N."/>
            <person name="Grigoriev I.V."/>
            <person name="Debuchy R."/>
            <person name="Gladieux P."/>
            <person name="Thoren M.H."/>
            <person name="Johannesson H."/>
        </authorList>
    </citation>
    <scope>NUCLEOTIDE SEQUENCE</scope>
    <source>
        <strain evidence="1">CBS 168.71</strain>
    </source>
</reference>
<evidence type="ECO:0000313" key="1">
    <source>
        <dbReference type="EMBL" id="KAK3298314.1"/>
    </source>
</evidence>
<dbReference type="EMBL" id="JAUEPN010000002">
    <property type="protein sequence ID" value="KAK3298314.1"/>
    <property type="molecule type" value="Genomic_DNA"/>
</dbReference>
<name>A0AAE0HKP0_9PEZI</name>
<sequence length="90" mass="10086">MHTGAAIRGHCLCQTQVPMPEALRARNVWRYLGLFVPPPLRVHLTFGPNFPLCPCPPFRPKMERKWKCKPGEANAVSQVPVCRSPTPSLP</sequence>
<accession>A0AAE0HKP0</accession>
<keyword evidence="2" id="KW-1185">Reference proteome</keyword>
<reference evidence="1" key="1">
    <citation type="journal article" date="2023" name="Mol. Phylogenet. Evol.">
        <title>Genome-scale phylogeny and comparative genomics of the fungal order Sordariales.</title>
        <authorList>
            <person name="Hensen N."/>
            <person name="Bonometti L."/>
            <person name="Westerberg I."/>
            <person name="Brannstrom I.O."/>
            <person name="Guillou S."/>
            <person name="Cros-Aarteil S."/>
            <person name="Calhoun S."/>
            <person name="Haridas S."/>
            <person name="Kuo A."/>
            <person name="Mondo S."/>
            <person name="Pangilinan J."/>
            <person name="Riley R."/>
            <person name="LaButti K."/>
            <person name="Andreopoulos B."/>
            <person name="Lipzen A."/>
            <person name="Chen C."/>
            <person name="Yan M."/>
            <person name="Daum C."/>
            <person name="Ng V."/>
            <person name="Clum A."/>
            <person name="Steindorff A."/>
            <person name="Ohm R.A."/>
            <person name="Martin F."/>
            <person name="Silar P."/>
            <person name="Natvig D.O."/>
            <person name="Lalanne C."/>
            <person name="Gautier V."/>
            <person name="Ament-Velasquez S.L."/>
            <person name="Kruys A."/>
            <person name="Hutchinson M.I."/>
            <person name="Powell A.J."/>
            <person name="Barry K."/>
            <person name="Miller A.N."/>
            <person name="Grigoriev I.V."/>
            <person name="Debuchy R."/>
            <person name="Gladieux P."/>
            <person name="Hiltunen Thoren M."/>
            <person name="Johannesson H."/>
        </authorList>
    </citation>
    <scope>NUCLEOTIDE SEQUENCE</scope>
    <source>
        <strain evidence="1">CBS 168.71</strain>
    </source>
</reference>
<evidence type="ECO:0000313" key="2">
    <source>
        <dbReference type="Proteomes" id="UP001278766"/>
    </source>
</evidence>
<dbReference type="Proteomes" id="UP001278766">
    <property type="component" value="Unassembled WGS sequence"/>
</dbReference>
<organism evidence="1 2">
    <name type="scientific">Chaetomium fimeti</name>
    <dbReference type="NCBI Taxonomy" id="1854472"/>
    <lineage>
        <taxon>Eukaryota</taxon>
        <taxon>Fungi</taxon>
        <taxon>Dikarya</taxon>
        <taxon>Ascomycota</taxon>
        <taxon>Pezizomycotina</taxon>
        <taxon>Sordariomycetes</taxon>
        <taxon>Sordariomycetidae</taxon>
        <taxon>Sordariales</taxon>
        <taxon>Chaetomiaceae</taxon>
        <taxon>Chaetomium</taxon>
    </lineage>
</organism>
<proteinExistence type="predicted"/>
<gene>
    <name evidence="1" type="ORF">B0H64DRAFT_384715</name>
</gene>
<protein>
    <submittedName>
        <fullName evidence="1">Uncharacterized protein</fullName>
    </submittedName>
</protein>
<dbReference type="GeneID" id="87839971"/>